<sequence length="237" mass="26640">MSDIEEDEYDEIRNAFDQAANYLQEIHSELTSTDLLEFYGLYKQATCGPCNTPKPGMFNLQGKSKWNAWNDLKDMEKVEAMERYIAKITQLRPDWNKGARRKTQWVCQSMPTAEPEAEIHESNKSAFDFVKEKNLSKLKTIAPSDLNALDESGMGLIHWAADRDTVDILEYLLSSGADVDLRDADGQTALHYASSCGHVESLKVLLKFGADRSILDSDGCSSLDVAFDERISDLLKS</sequence>
<dbReference type="SMART" id="SM00248">
    <property type="entry name" value="ANK"/>
    <property type="match status" value="2"/>
</dbReference>
<dbReference type="PROSITE" id="PS50088">
    <property type="entry name" value="ANK_REPEAT"/>
    <property type="match status" value="2"/>
</dbReference>
<dbReference type="PANTHER" id="PTHR24119">
    <property type="entry name" value="ACYL-COA-BINDING DOMAIN-CONTAINING PROTEIN 6"/>
    <property type="match status" value="1"/>
</dbReference>
<evidence type="ECO:0000256" key="2">
    <source>
        <dbReference type="ARBA" id="ARBA00022737"/>
    </source>
</evidence>
<keyword evidence="2" id="KW-0677">Repeat</keyword>
<dbReference type="Pfam" id="PF00887">
    <property type="entry name" value="ACBP"/>
    <property type="match status" value="1"/>
</dbReference>
<dbReference type="PROSITE" id="PS50297">
    <property type="entry name" value="ANK_REP_REGION"/>
    <property type="match status" value="2"/>
</dbReference>
<dbReference type="Gene3D" id="1.20.80.10">
    <property type="match status" value="1"/>
</dbReference>
<proteinExistence type="predicted"/>
<dbReference type="InParanoid" id="A0A7R8YZT2"/>
<evidence type="ECO:0000256" key="3">
    <source>
        <dbReference type="ARBA" id="ARBA00023043"/>
    </source>
</evidence>
<keyword evidence="3 5" id="KW-0040">ANK repeat</keyword>
<evidence type="ECO:0000259" key="6">
    <source>
        <dbReference type="PROSITE" id="PS51228"/>
    </source>
</evidence>
<feature type="repeat" description="ANK" evidence="5">
    <location>
        <begin position="185"/>
        <end position="217"/>
    </location>
</feature>
<name>A0A7R8YZT2_HERIL</name>
<dbReference type="InterPro" id="IPR014352">
    <property type="entry name" value="FERM/acyl-CoA-bd_prot_sf"/>
</dbReference>
<evidence type="ECO:0000313" key="8">
    <source>
        <dbReference type="Proteomes" id="UP000594454"/>
    </source>
</evidence>
<evidence type="ECO:0000256" key="1">
    <source>
        <dbReference type="ARBA" id="ARBA00018419"/>
    </source>
</evidence>
<dbReference type="Proteomes" id="UP000594454">
    <property type="component" value="Chromosome 5"/>
</dbReference>
<keyword evidence="8" id="KW-1185">Reference proteome</keyword>
<dbReference type="OMA" id="RPMGPVF"/>
<accession>A0A7R8YZT2</accession>
<evidence type="ECO:0000256" key="5">
    <source>
        <dbReference type="PROSITE-ProRule" id="PRU00023"/>
    </source>
</evidence>
<gene>
    <name evidence="7" type="ORF">HERILL_LOCUS13289</name>
</gene>
<dbReference type="OrthoDB" id="10254927at2759"/>
<feature type="domain" description="ACB" evidence="6">
    <location>
        <begin position="12"/>
        <end position="97"/>
    </location>
</feature>
<dbReference type="SUPFAM" id="SSF48403">
    <property type="entry name" value="Ankyrin repeat"/>
    <property type="match status" value="1"/>
</dbReference>
<keyword evidence="4" id="KW-0446">Lipid-binding</keyword>
<dbReference type="PANTHER" id="PTHR24119:SF0">
    <property type="entry name" value="ACYL-COA-BINDING DOMAIN-CONTAINING PROTEIN 6"/>
    <property type="match status" value="1"/>
</dbReference>
<dbReference type="InterPro" id="IPR002110">
    <property type="entry name" value="Ankyrin_rpt"/>
</dbReference>
<feature type="repeat" description="ANK" evidence="5">
    <location>
        <begin position="152"/>
        <end position="184"/>
    </location>
</feature>
<dbReference type="Pfam" id="PF12796">
    <property type="entry name" value="Ank_2"/>
    <property type="match status" value="1"/>
</dbReference>
<dbReference type="EMBL" id="LR899013">
    <property type="protein sequence ID" value="CAD7090831.1"/>
    <property type="molecule type" value="Genomic_DNA"/>
</dbReference>
<organism evidence="7 8">
    <name type="scientific">Hermetia illucens</name>
    <name type="common">Black soldier fly</name>
    <dbReference type="NCBI Taxonomy" id="343691"/>
    <lineage>
        <taxon>Eukaryota</taxon>
        <taxon>Metazoa</taxon>
        <taxon>Ecdysozoa</taxon>
        <taxon>Arthropoda</taxon>
        <taxon>Hexapoda</taxon>
        <taxon>Insecta</taxon>
        <taxon>Pterygota</taxon>
        <taxon>Neoptera</taxon>
        <taxon>Endopterygota</taxon>
        <taxon>Diptera</taxon>
        <taxon>Brachycera</taxon>
        <taxon>Stratiomyomorpha</taxon>
        <taxon>Stratiomyidae</taxon>
        <taxon>Hermetiinae</taxon>
        <taxon>Hermetia</taxon>
    </lineage>
</organism>
<dbReference type="InterPro" id="IPR000582">
    <property type="entry name" value="Acyl-CoA-binding_protein"/>
</dbReference>
<dbReference type="Gene3D" id="1.25.40.20">
    <property type="entry name" value="Ankyrin repeat-containing domain"/>
    <property type="match status" value="1"/>
</dbReference>
<dbReference type="InterPro" id="IPR035984">
    <property type="entry name" value="Acyl-CoA-binding_sf"/>
</dbReference>
<dbReference type="GO" id="GO:0000062">
    <property type="term" value="F:fatty-acyl-CoA binding"/>
    <property type="evidence" value="ECO:0007669"/>
    <property type="project" value="InterPro"/>
</dbReference>
<dbReference type="InterPro" id="IPR036770">
    <property type="entry name" value="Ankyrin_rpt-contain_sf"/>
</dbReference>
<dbReference type="PRINTS" id="PR00689">
    <property type="entry name" value="ACOABINDINGP"/>
</dbReference>
<dbReference type="PROSITE" id="PS51228">
    <property type="entry name" value="ACB_2"/>
    <property type="match status" value="1"/>
</dbReference>
<reference evidence="7 8" key="1">
    <citation type="submission" date="2020-11" db="EMBL/GenBank/DDBJ databases">
        <authorList>
            <person name="Wallbank WR R."/>
            <person name="Pardo Diaz C."/>
            <person name="Kozak K."/>
            <person name="Martin S."/>
            <person name="Jiggins C."/>
            <person name="Moest M."/>
            <person name="Warren A I."/>
            <person name="Generalovic N T."/>
            <person name="Byers J.R.P. K."/>
            <person name="Montejo-Kovacevich G."/>
            <person name="Yen C E."/>
        </authorList>
    </citation>
    <scope>NUCLEOTIDE SEQUENCE [LARGE SCALE GENOMIC DNA]</scope>
</reference>
<evidence type="ECO:0000256" key="4">
    <source>
        <dbReference type="ARBA" id="ARBA00023121"/>
    </source>
</evidence>
<dbReference type="AlphaFoldDB" id="A0A7R8YZT2"/>
<dbReference type="SUPFAM" id="SSF47027">
    <property type="entry name" value="Acyl-CoA binding protein"/>
    <property type="match status" value="1"/>
</dbReference>
<evidence type="ECO:0000313" key="7">
    <source>
        <dbReference type="EMBL" id="CAD7090831.1"/>
    </source>
</evidence>
<dbReference type="FunCoup" id="A0A7R8YZT2">
    <property type="interactions" value="1119"/>
</dbReference>
<protein>
    <recommendedName>
        <fullName evidence="1">Acyl-CoA-binding domain-containing protein 6</fullName>
    </recommendedName>
</protein>